<sequence length="287" mass="33086">MLEQYIRNYFLNIGLKNQYADELKPQEDGSFLLLFDTRIICSVEEQHEEENTVFVFSMVLNTEELSKSELLEKYAYFSNRLNLSPLARRAKLFILQEKNAIGLTYTISCISLEQQEFNQAVTLLAKTAVFMAGDSNVYPTAENYPYADSTQRYQKILSSLNLSLEDLRNNFNRLDFKDGFGVLLEFHQNAGVLKLTNVLDCAPSEDDFINLLSFNAEQNTEQQFNIQAGRLFIEQSLDLMNADAKRFYFILERQRMLVEKLNNEFSAVIKQEQGGNSLDEMMSNLSV</sequence>
<evidence type="ECO:0000313" key="1">
    <source>
        <dbReference type="EMBL" id="SKA59090.1"/>
    </source>
</evidence>
<organism evidence="1 2">
    <name type="scientific">Succinivibrio dextrinosolvens DSM 3072</name>
    <dbReference type="NCBI Taxonomy" id="1123324"/>
    <lineage>
        <taxon>Bacteria</taxon>
        <taxon>Pseudomonadati</taxon>
        <taxon>Pseudomonadota</taxon>
        <taxon>Gammaproteobacteria</taxon>
        <taxon>Aeromonadales</taxon>
        <taxon>Succinivibrionaceae</taxon>
        <taxon>Succinivibrio</taxon>
    </lineage>
</organism>
<proteinExistence type="predicted"/>
<gene>
    <name evidence="1" type="ORF">SAMN02745213_00600</name>
</gene>
<dbReference type="EMBL" id="FUXX01000006">
    <property type="protein sequence ID" value="SKA59090.1"/>
    <property type="molecule type" value="Genomic_DNA"/>
</dbReference>
<dbReference type="Proteomes" id="UP000242432">
    <property type="component" value="Unassembled WGS sequence"/>
</dbReference>
<dbReference type="RefSeq" id="WP_078928169.1">
    <property type="nucleotide sequence ID" value="NZ_FUXX01000006.1"/>
</dbReference>
<reference evidence="2" key="1">
    <citation type="submission" date="2017-02" db="EMBL/GenBank/DDBJ databases">
        <authorList>
            <person name="Varghese N."/>
            <person name="Submissions S."/>
        </authorList>
    </citation>
    <scope>NUCLEOTIDE SEQUENCE [LARGE SCALE GENOMIC DNA]</scope>
    <source>
        <strain evidence="2">DSM 3072</strain>
    </source>
</reference>
<accession>A0A1T4V2B2</accession>
<evidence type="ECO:0000313" key="2">
    <source>
        <dbReference type="Proteomes" id="UP000242432"/>
    </source>
</evidence>
<protein>
    <submittedName>
        <fullName evidence="1">Uncharacterized protein</fullName>
    </submittedName>
</protein>
<dbReference type="AlphaFoldDB" id="A0A1T4V2B2"/>
<name>A0A1T4V2B2_9GAMM</name>
<keyword evidence="2" id="KW-1185">Reference proteome</keyword>